<feature type="compositionally biased region" description="Basic and acidic residues" evidence="12">
    <location>
        <begin position="304"/>
        <end position="317"/>
    </location>
</feature>
<protein>
    <recommendedName>
        <fullName evidence="4">3-deoxy-7-phosphoheptulonate synthase</fullName>
        <ecNumber evidence="4">2.5.1.54</ecNumber>
    </recommendedName>
    <alternativeName>
        <fullName evidence="10">3-deoxy-D-arabino-heptulosonate 7-phosphate synthase</fullName>
    </alternativeName>
    <alternativeName>
        <fullName evidence="9">DAHP synthase</fullName>
    </alternativeName>
    <alternativeName>
        <fullName evidence="8">Phospho-2-keto-3-deoxyheptonate aldolase</fullName>
    </alternativeName>
</protein>
<evidence type="ECO:0000256" key="1">
    <source>
        <dbReference type="ARBA" id="ARBA00003726"/>
    </source>
</evidence>
<evidence type="ECO:0000256" key="2">
    <source>
        <dbReference type="ARBA" id="ARBA00004688"/>
    </source>
</evidence>
<comment type="pathway">
    <text evidence="2">Metabolic intermediate biosynthesis; chorismate biosynthesis; chorismate from D-erythrose 4-phosphate and phosphoenolpyruvate: step 1/7.</text>
</comment>
<evidence type="ECO:0000256" key="5">
    <source>
        <dbReference type="ARBA" id="ARBA00022605"/>
    </source>
</evidence>
<dbReference type="InterPro" id="IPR006218">
    <property type="entry name" value="DAHP1/KDSA"/>
</dbReference>
<evidence type="ECO:0000256" key="6">
    <source>
        <dbReference type="ARBA" id="ARBA00022679"/>
    </source>
</evidence>
<feature type="compositionally biased region" description="Basic residues" evidence="12">
    <location>
        <begin position="231"/>
        <end position="251"/>
    </location>
</feature>
<dbReference type="Gene3D" id="3.20.20.70">
    <property type="entry name" value="Aldolase class I"/>
    <property type="match status" value="1"/>
</dbReference>
<evidence type="ECO:0000256" key="9">
    <source>
        <dbReference type="ARBA" id="ARBA00031349"/>
    </source>
</evidence>
<feature type="region of interest" description="Disordered" evidence="12">
    <location>
        <begin position="1"/>
        <end position="23"/>
    </location>
</feature>
<evidence type="ECO:0000256" key="7">
    <source>
        <dbReference type="ARBA" id="ARBA00023141"/>
    </source>
</evidence>
<dbReference type="EMBL" id="JH692061">
    <property type="protein sequence ID" value="EIP89177.1"/>
    <property type="molecule type" value="Genomic_DNA"/>
</dbReference>
<dbReference type="NCBIfam" id="TIGR00034">
    <property type="entry name" value="aroFGH"/>
    <property type="match status" value="1"/>
</dbReference>
<evidence type="ECO:0000313" key="14">
    <source>
        <dbReference type="EMBL" id="EIP89177.1"/>
    </source>
</evidence>
<evidence type="ECO:0000256" key="3">
    <source>
        <dbReference type="ARBA" id="ARBA00007985"/>
    </source>
</evidence>
<evidence type="ECO:0000256" key="11">
    <source>
        <dbReference type="ARBA" id="ARBA00047508"/>
    </source>
</evidence>
<dbReference type="Proteomes" id="UP000004682">
    <property type="component" value="Unassembled WGS sequence"/>
</dbReference>
<evidence type="ECO:0000256" key="10">
    <source>
        <dbReference type="ARBA" id="ARBA00032193"/>
    </source>
</evidence>
<keyword evidence="5" id="KW-0028">Amino-acid biosynthesis</keyword>
<keyword evidence="15" id="KW-1185">Reference proteome</keyword>
<dbReference type="GO" id="GO:0003849">
    <property type="term" value="F:3-deoxy-7-phosphoheptulonate synthase activity"/>
    <property type="evidence" value="ECO:0007669"/>
    <property type="project" value="UniProtKB-EC"/>
</dbReference>
<dbReference type="EC" id="2.5.1.54" evidence="4"/>
<feature type="compositionally biased region" description="Basic and acidic residues" evidence="12">
    <location>
        <begin position="252"/>
        <end position="273"/>
    </location>
</feature>
<accession>A0ABN0GA94</accession>
<dbReference type="InterPro" id="IPR013785">
    <property type="entry name" value="Aldolase_TIM"/>
</dbReference>
<evidence type="ECO:0000256" key="8">
    <source>
        <dbReference type="ARBA" id="ARBA00031111"/>
    </source>
</evidence>
<feature type="domain" description="DAHP synthetase I/KDSA" evidence="13">
    <location>
        <begin position="80"/>
        <end position="224"/>
    </location>
</feature>
<feature type="compositionally biased region" description="Basic and acidic residues" evidence="12">
    <location>
        <begin position="1"/>
        <end position="14"/>
    </location>
</feature>
<reference evidence="15" key="1">
    <citation type="journal article" date="2012" name="J. Bacteriol.">
        <title>Revised Genome Sequence of Burkholderia thailandensis MSMB43 with Improved Annotation.</title>
        <authorList>
            <person name="Zhuo Y."/>
            <person name="Liu L."/>
            <person name="Wang Q."/>
            <person name="Liu X."/>
            <person name="Ren B."/>
            <person name="Liu M."/>
            <person name="Ni P."/>
            <person name="Cheng Y.Q."/>
            <person name="Zhang L."/>
        </authorList>
    </citation>
    <scope>NUCLEOTIDE SEQUENCE [LARGE SCALE GENOMIC DNA]</scope>
    <source>
        <strain evidence="15">MSMB43</strain>
    </source>
</reference>
<name>A0ABN0GA94_9BURK</name>
<comment type="catalytic activity">
    <reaction evidence="11">
        <text>D-erythrose 4-phosphate + phosphoenolpyruvate + H2O = 7-phospho-2-dehydro-3-deoxy-D-arabino-heptonate + phosphate</text>
        <dbReference type="Rhea" id="RHEA:14717"/>
        <dbReference type="ChEBI" id="CHEBI:15377"/>
        <dbReference type="ChEBI" id="CHEBI:16897"/>
        <dbReference type="ChEBI" id="CHEBI:43474"/>
        <dbReference type="ChEBI" id="CHEBI:58394"/>
        <dbReference type="ChEBI" id="CHEBI:58702"/>
        <dbReference type="EC" id="2.5.1.54"/>
    </reaction>
</comment>
<dbReference type="SUPFAM" id="SSF51569">
    <property type="entry name" value="Aldolase"/>
    <property type="match status" value="1"/>
</dbReference>
<evidence type="ECO:0000256" key="12">
    <source>
        <dbReference type="SAM" id="MobiDB-lite"/>
    </source>
</evidence>
<sequence length="396" mass="44829">MIVADEKSRDVRPDESDEADRADEQNITLYPNGGVAGARASVARQRVGMRLPTPAALRRRYPLSAAIQTTVDAGRRQVQAILEQRDPRWLAIVGPCSIHDPQAALDYALHLARLADAVRDVFCVVMRVYFEKPRTTVGWKGLINDPRLDGSHRIDEGLATARRLLCEVNALGLPAAIEALDLVTPHYLGDLVSWAAIGARTTESQVHREMASGLPMPVGFKNGRLARRRLSGRAAYRRQSIRAPRAARRPRRPELRCRERRGGRARAAREPADDERRRRLLACELRQAACAAGRGARRRRRPDLRRQSLDSRRDAREFSRRRAAVARRRGRRAALRLLDHRSLSRLGRDRGGARRRARASRRSRCAALTRPRARCASIHRTNRSLMWCAVRRRGSR</sequence>
<evidence type="ECO:0000313" key="15">
    <source>
        <dbReference type="Proteomes" id="UP000004682"/>
    </source>
</evidence>
<comment type="function">
    <text evidence="1">Stereospecific condensation of phosphoenolpyruvate (PEP) and D-erythrose-4-phosphate (E4P) giving rise to 3-deoxy-D-arabino-heptulosonate-7-phosphate (DAHP).</text>
</comment>
<feature type="region of interest" description="Disordered" evidence="12">
    <location>
        <begin position="231"/>
        <end position="273"/>
    </location>
</feature>
<organism evidence="14 15">
    <name type="scientific">Burkholderia humptydooensis MSMB43</name>
    <dbReference type="NCBI Taxonomy" id="441157"/>
    <lineage>
        <taxon>Bacteria</taxon>
        <taxon>Pseudomonadati</taxon>
        <taxon>Pseudomonadota</taxon>
        <taxon>Betaproteobacteria</taxon>
        <taxon>Burkholderiales</taxon>
        <taxon>Burkholderiaceae</taxon>
        <taxon>Burkholderia</taxon>
        <taxon>pseudomallei group</taxon>
    </lineage>
</organism>
<feature type="region of interest" description="Disordered" evidence="12">
    <location>
        <begin position="292"/>
        <end position="317"/>
    </location>
</feature>
<proteinExistence type="inferred from homology"/>
<keyword evidence="7" id="KW-0057">Aromatic amino acid biosynthesis</keyword>
<keyword evidence="6 14" id="KW-0808">Transferase</keyword>
<evidence type="ECO:0000256" key="4">
    <source>
        <dbReference type="ARBA" id="ARBA00012694"/>
    </source>
</evidence>
<dbReference type="PANTHER" id="PTHR21225">
    <property type="entry name" value="PHOSPHO-2-DEHYDRO-3-DEOXYHEPTONATE ALDOLASE DAHP SYNTHETASE"/>
    <property type="match status" value="1"/>
</dbReference>
<dbReference type="InterPro" id="IPR006219">
    <property type="entry name" value="DAHP_synth_1"/>
</dbReference>
<dbReference type="Pfam" id="PF00793">
    <property type="entry name" value="DAHP_synth_1"/>
    <property type="match status" value="1"/>
</dbReference>
<evidence type="ECO:0000259" key="13">
    <source>
        <dbReference type="Pfam" id="PF00793"/>
    </source>
</evidence>
<dbReference type="PANTHER" id="PTHR21225:SF12">
    <property type="entry name" value="PHOSPHO-2-DEHYDRO-3-DEOXYHEPTONATE ALDOLASE, TYROSINE-INHIBITED"/>
    <property type="match status" value="1"/>
</dbReference>
<comment type="similarity">
    <text evidence="3">Belongs to the class-I DAHP synthase family.</text>
</comment>
<gene>
    <name evidence="14" type="ORF">A33K_12756</name>
</gene>